<evidence type="ECO:0000256" key="1">
    <source>
        <dbReference type="SAM" id="Coils"/>
    </source>
</evidence>
<dbReference type="PANTHER" id="PTHR45982:SF1">
    <property type="entry name" value="REGULATOR OF CHROMOSOME CONDENSATION"/>
    <property type="match status" value="1"/>
</dbReference>
<feature type="compositionally biased region" description="Low complexity" evidence="2">
    <location>
        <begin position="651"/>
        <end position="677"/>
    </location>
</feature>
<proteinExistence type="predicted"/>
<reference evidence="3" key="1">
    <citation type="submission" date="2014-11" db="EMBL/GenBank/DDBJ databases">
        <authorList>
            <person name="Otto D Thomas"/>
            <person name="Naeem Raeece"/>
        </authorList>
    </citation>
    <scope>NUCLEOTIDE SEQUENCE</scope>
</reference>
<feature type="region of interest" description="Disordered" evidence="2">
    <location>
        <begin position="620"/>
        <end position="694"/>
    </location>
</feature>
<gene>
    <name evidence="3" type="ORF">Cvel_161</name>
</gene>
<organism evidence="3">
    <name type="scientific">Chromera velia CCMP2878</name>
    <dbReference type="NCBI Taxonomy" id="1169474"/>
    <lineage>
        <taxon>Eukaryota</taxon>
        <taxon>Sar</taxon>
        <taxon>Alveolata</taxon>
        <taxon>Colpodellida</taxon>
        <taxon>Chromeraceae</taxon>
        <taxon>Chromera</taxon>
    </lineage>
</organism>
<name>A0A0G4F4R9_9ALVE</name>
<keyword evidence="1" id="KW-0175">Coiled coil</keyword>
<feature type="compositionally biased region" description="Basic and acidic residues" evidence="2">
    <location>
        <begin position="632"/>
        <end position="641"/>
    </location>
</feature>
<dbReference type="EMBL" id="CDMZ01000111">
    <property type="protein sequence ID" value="CEM06924.1"/>
    <property type="molecule type" value="Genomic_DNA"/>
</dbReference>
<dbReference type="AlphaFoldDB" id="A0A0G4F4R9"/>
<evidence type="ECO:0000313" key="3">
    <source>
        <dbReference type="EMBL" id="CEM06924.1"/>
    </source>
</evidence>
<feature type="region of interest" description="Disordered" evidence="2">
    <location>
        <begin position="300"/>
        <end position="332"/>
    </location>
</feature>
<dbReference type="InterPro" id="IPR009091">
    <property type="entry name" value="RCC1/BLIP-II"/>
</dbReference>
<accession>A0A0G4F4R9</accession>
<evidence type="ECO:0000256" key="2">
    <source>
        <dbReference type="SAM" id="MobiDB-lite"/>
    </source>
</evidence>
<dbReference type="Gene3D" id="2.130.10.30">
    <property type="entry name" value="Regulator of chromosome condensation 1/beta-lactamase-inhibitor protein II"/>
    <property type="match status" value="1"/>
</dbReference>
<dbReference type="InterPro" id="IPR000408">
    <property type="entry name" value="Reg_chr_condens"/>
</dbReference>
<dbReference type="PRINTS" id="PR00633">
    <property type="entry name" value="RCCNDNSATION"/>
</dbReference>
<sequence>MAAPDSKKFLRTVTPFYSVNGKGSLAEGGQLVLEVAIGDEHGILLTDEGVVYTWGRNRYGQLGRMASRNENQALPVDKLFSHLIRQVSAGRNHCLVAAYDGTAFSWGRNKSGQVGGKDYKDVEEPIQIEFPHKEITKGDKKEDVNVAYVACGPHSSACLSTHGSIYVWGTLALQRGAPSARFPLKVATHENPEIPLPHKEMAISSEDLLGRLRPRHVSISENAYAWWPGEQLMPREELITQSAQKGNSEAKKAEESQHLIRALEDERNKLLQENSEMRKKVADLQKQAGSAALARSYTQMHKGQHQQQTKGGASSVGSPPGVGVGVGGVPEKDERDELKDTFDEHLTVHERKLRQRSRAEWRRRKYEDVTSKLKNDIETKNELIAANRARQEEILHELQVLDERKATDDLKNDKVVRKLGELRSVDPDTQKEQRKLETQIADFQTFADALRNSMEETNLQQRDELNKNRIAVAQEVERLEGEKEEARKWLLMFAEFEEQRLNAGSHAAAQISRIISFAHDCISRLQRTSLEDLAAVGNFTGIRDAFFTSERGIQMCVADFKDEVARVDLREAEVLLSVVEYASALRQQLNAVTFQQFCRVDEDMDLFFSEAARTDLGNVAPVKPWTLPSAPRWEREERDGKATGGAGDGAETGVESTPASPSRHAAGGAASSSKGAAVRGPFGRSVDRRSSRMN</sequence>
<dbReference type="SUPFAM" id="SSF50985">
    <property type="entry name" value="RCC1/BLIP-II"/>
    <property type="match status" value="1"/>
</dbReference>
<feature type="coiled-coil region" evidence="1">
    <location>
        <begin position="253"/>
        <end position="287"/>
    </location>
</feature>
<feature type="compositionally biased region" description="Low complexity" evidence="2">
    <location>
        <begin position="300"/>
        <end position="319"/>
    </location>
</feature>
<dbReference type="VEuPathDB" id="CryptoDB:Cvel_161"/>
<dbReference type="PANTHER" id="PTHR45982">
    <property type="entry name" value="REGULATOR OF CHROMOSOME CONDENSATION"/>
    <property type="match status" value="1"/>
</dbReference>
<protein>
    <submittedName>
        <fullName evidence="3">Uncharacterized protein</fullName>
    </submittedName>
</protein>
<dbReference type="InterPro" id="IPR051553">
    <property type="entry name" value="Ran_GTPase-activating"/>
</dbReference>
<dbReference type="Pfam" id="PF00415">
    <property type="entry name" value="RCC1"/>
    <property type="match status" value="2"/>
</dbReference>
<feature type="compositionally biased region" description="Basic and acidic residues" evidence="2">
    <location>
        <begin position="685"/>
        <end position="694"/>
    </location>
</feature>